<evidence type="ECO:0000313" key="2">
    <source>
        <dbReference type="Proteomes" id="UP001059041"/>
    </source>
</evidence>
<dbReference type="AlphaFoldDB" id="A0A9W7X3S0"/>
<dbReference type="Proteomes" id="UP001059041">
    <property type="component" value="Linkage Group LG2"/>
</dbReference>
<organism evidence="1 2">
    <name type="scientific">Triplophysa rosa</name>
    <name type="common">Cave loach</name>
    <dbReference type="NCBI Taxonomy" id="992332"/>
    <lineage>
        <taxon>Eukaryota</taxon>
        <taxon>Metazoa</taxon>
        <taxon>Chordata</taxon>
        <taxon>Craniata</taxon>
        <taxon>Vertebrata</taxon>
        <taxon>Euteleostomi</taxon>
        <taxon>Actinopterygii</taxon>
        <taxon>Neopterygii</taxon>
        <taxon>Teleostei</taxon>
        <taxon>Ostariophysi</taxon>
        <taxon>Cypriniformes</taxon>
        <taxon>Nemacheilidae</taxon>
        <taxon>Triplophysa</taxon>
    </lineage>
</organism>
<name>A0A9W7X3S0_TRIRA</name>
<keyword evidence="2" id="KW-1185">Reference proteome</keyword>
<protein>
    <submittedName>
        <fullName evidence="1">Acylphosphatase-1</fullName>
    </submittedName>
</protein>
<feature type="non-terminal residue" evidence="1">
    <location>
        <position position="117"/>
    </location>
</feature>
<dbReference type="EMBL" id="JAFHDT010000002">
    <property type="protein sequence ID" value="KAI7813274.1"/>
    <property type="molecule type" value="Genomic_DNA"/>
</dbReference>
<evidence type="ECO:0000313" key="1">
    <source>
        <dbReference type="EMBL" id="KAI7813274.1"/>
    </source>
</evidence>
<sequence>NVKSENLFGRLASAVGLHEFHQFGSFGTVLGHIVIMSSEELLSVDYEVFGRVQGEFFRKYTQAVQVSLLLKLRKMVPGIFRKERQSCYPVLLCFGFGRSSQIRMDNMLAFDRRLSEA</sequence>
<dbReference type="Gene3D" id="3.30.70.100">
    <property type="match status" value="1"/>
</dbReference>
<accession>A0A9W7X3S0</accession>
<reference evidence="1" key="1">
    <citation type="submission" date="2021-02" db="EMBL/GenBank/DDBJ databases">
        <title>Comparative genomics reveals that relaxation of natural selection precedes convergent phenotypic evolution of cavefish.</title>
        <authorList>
            <person name="Peng Z."/>
        </authorList>
    </citation>
    <scope>NUCLEOTIDE SEQUENCE</scope>
    <source>
        <tissue evidence="1">Muscle</tissue>
    </source>
</reference>
<proteinExistence type="predicted"/>
<comment type="caution">
    <text evidence="1">The sequence shown here is derived from an EMBL/GenBank/DDBJ whole genome shotgun (WGS) entry which is preliminary data.</text>
</comment>
<gene>
    <name evidence="1" type="ORF">IRJ41_016226</name>
</gene>